<keyword evidence="5 7" id="KW-0808">Transferase</keyword>
<gene>
    <name evidence="7" type="primary">pcm</name>
    <name evidence="8" type="ORF">CLV72_11711</name>
</gene>
<accession>A0A2T0PPD2</accession>
<dbReference type="GO" id="GO:0032259">
    <property type="term" value="P:methylation"/>
    <property type="evidence" value="ECO:0007669"/>
    <property type="project" value="UniProtKB-KW"/>
</dbReference>
<evidence type="ECO:0000313" key="9">
    <source>
        <dbReference type="Proteomes" id="UP000237846"/>
    </source>
</evidence>
<proteinExistence type="inferred from homology"/>
<name>A0A2T0PPD2_9ACTN</name>
<evidence type="ECO:0000256" key="6">
    <source>
        <dbReference type="ARBA" id="ARBA00022691"/>
    </source>
</evidence>
<dbReference type="InterPro" id="IPR029063">
    <property type="entry name" value="SAM-dependent_MTases_sf"/>
</dbReference>
<evidence type="ECO:0000256" key="7">
    <source>
        <dbReference type="HAMAP-Rule" id="MF_00090"/>
    </source>
</evidence>
<comment type="catalytic activity">
    <reaction evidence="7">
        <text>[protein]-L-isoaspartate + S-adenosyl-L-methionine = [protein]-L-isoaspartate alpha-methyl ester + S-adenosyl-L-homocysteine</text>
        <dbReference type="Rhea" id="RHEA:12705"/>
        <dbReference type="Rhea" id="RHEA-COMP:12143"/>
        <dbReference type="Rhea" id="RHEA-COMP:12144"/>
        <dbReference type="ChEBI" id="CHEBI:57856"/>
        <dbReference type="ChEBI" id="CHEBI:59789"/>
        <dbReference type="ChEBI" id="CHEBI:90596"/>
        <dbReference type="ChEBI" id="CHEBI:90598"/>
        <dbReference type="EC" id="2.1.1.77"/>
    </reaction>
</comment>
<dbReference type="InterPro" id="IPR000682">
    <property type="entry name" value="PCMT"/>
</dbReference>
<organism evidence="8 9">
    <name type="scientific">Allonocardiopsis opalescens</name>
    <dbReference type="NCBI Taxonomy" id="1144618"/>
    <lineage>
        <taxon>Bacteria</taxon>
        <taxon>Bacillati</taxon>
        <taxon>Actinomycetota</taxon>
        <taxon>Actinomycetes</taxon>
        <taxon>Streptosporangiales</taxon>
        <taxon>Allonocardiopsis</taxon>
    </lineage>
</organism>
<dbReference type="EC" id="2.1.1.77" evidence="7"/>
<reference evidence="8 9" key="1">
    <citation type="submission" date="2018-03" db="EMBL/GenBank/DDBJ databases">
        <title>Genomic Encyclopedia of Archaeal and Bacterial Type Strains, Phase II (KMG-II): from individual species to whole genera.</title>
        <authorList>
            <person name="Goeker M."/>
        </authorList>
    </citation>
    <scope>NUCLEOTIDE SEQUENCE [LARGE SCALE GENOMIC DNA]</scope>
    <source>
        <strain evidence="8 9">DSM 45601</strain>
    </source>
</reference>
<keyword evidence="6 7" id="KW-0949">S-adenosyl-L-methionine</keyword>
<dbReference type="RefSeq" id="WP_245930549.1">
    <property type="nucleotide sequence ID" value="NZ_PVZC01000017.1"/>
</dbReference>
<protein>
    <recommendedName>
        <fullName evidence="7">Protein-L-isoaspartate O-methyltransferase</fullName>
        <ecNumber evidence="7">2.1.1.77</ecNumber>
    </recommendedName>
    <alternativeName>
        <fullName evidence="7">L-isoaspartyl protein carboxyl methyltransferase</fullName>
    </alternativeName>
    <alternativeName>
        <fullName evidence="7">Protein L-isoaspartyl methyltransferase</fullName>
    </alternativeName>
    <alternativeName>
        <fullName evidence="7">Protein-beta-aspartate methyltransferase</fullName>
        <shortName evidence="7">PIMT</shortName>
    </alternativeName>
</protein>
<dbReference type="GO" id="GO:0005737">
    <property type="term" value="C:cytoplasm"/>
    <property type="evidence" value="ECO:0007669"/>
    <property type="project" value="UniProtKB-SubCell"/>
</dbReference>
<comment type="caution">
    <text evidence="8">The sequence shown here is derived from an EMBL/GenBank/DDBJ whole genome shotgun (WGS) entry which is preliminary data.</text>
</comment>
<comment type="subcellular location">
    <subcellularLocation>
        <location evidence="1 7">Cytoplasm</location>
    </subcellularLocation>
</comment>
<evidence type="ECO:0000256" key="4">
    <source>
        <dbReference type="ARBA" id="ARBA00022603"/>
    </source>
</evidence>
<dbReference type="HAMAP" id="MF_00090">
    <property type="entry name" value="PIMT"/>
    <property type="match status" value="1"/>
</dbReference>
<evidence type="ECO:0000256" key="2">
    <source>
        <dbReference type="ARBA" id="ARBA00005369"/>
    </source>
</evidence>
<dbReference type="NCBIfam" id="NF001453">
    <property type="entry name" value="PRK00312.1"/>
    <property type="match status" value="1"/>
</dbReference>
<dbReference type="GO" id="GO:0004719">
    <property type="term" value="F:protein-L-isoaspartate (D-aspartate) O-methyltransferase activity"/>
    <property type="evidence" value="ECO:0007669"/>
    <property type="project" value="UniProtKB-UniRule"/>
</dbReference>
<evidence type="ECO:0000256" key="3">
    <source>
        <dbReference type="ARBA" id="ARBA00022490"/>
    </source>
</evidence>
<evidence type="ECO:0000256" key="1">
    <source>
        <dbReference type="ARBA" id="ARBA00004496"/>
    </source>
</evidence>
<dbReference type="AlphaFoldDB" id="A0A2T0PPD2"/>
<dbReference type="Gene3D" id="3.40.50.150">
    <property type="entry name" value="Vaccinia Virus protein VP39"/>
    <property type="match status" value="1"/>
</dbReference>
<comment type="similarity">
    <text evidence="2 7">Belongs to the methyltransferase superfamily. L-isoaspartyl/D-aspartyl protein methyltransferase family.</text>
</comment>
<keyword evidence="9" id="KW-1185">Reference proteome</keyword>
<dbReference type="Pfam" id="PF01135">
    <property type="entry name" value="PCMT"/>
    <property type="match status" value="1"/>
</dbReference>
<dbReference type="PANTHER" id="PTHR11579:SF0">
    <property type="entry name" value="PROTEIN-L-ISOASPARTATE(D-ASPARTATE) O-METHYLTRANSFERASE"/>
    <property type="match status" value="1"/>
</dbReference>
<keyword evidence="4 7" id="KW-0489">Methyltransferase</keyword>
<evidence type="ECO:0000256" key="5">
    <source>
        <dbReference type="ARBA" id="ARBA00022679"/>
    </source>
</evidence>
<sequence>MAVPSAADRGAEREEMVRRQLAARGVADAAVLAAMAEVPREVFVPEDLAAFAYQDGPLPIGYGQTISQPYVVARMAEALELRPGDRVLEVGTGSGYAAAVLSRVAHAVFTVERHAPLAAAARERLRRLGYDGVTVRHADGTGGWAEHAPYDAVMAAAAPRELPAALSEQLAVGGRLVAPVGDPLGGQSLLRVRRAGPADFRTEDLGPVRFVPLLPGTGEERRE</sequence>
<dbReference type="GO" id="GO:0030091">
    <property type="term" value="P:protein repair"/>
    <property type="evidence" value="ECO:0007669"/>
    <property type="project" value="UniProtKB-UniRule"/>
</dbReference>
<dbReference type="CDD" id="cd02440">
    <property type="entry name" value="AdoMet_MTases"/>
    <property type="match status" value="1"/>
</dbReference>
<dbReference type="Proteomes" id="UP000237846">
    <property type="component" value="Unassembled WGS sequence"/>
</dbReference>
<keyword evidence="3 7" id="KW-0963">Cytoplasm</keyword>
<comment type="function">
    <text evidence="7">Catalyzes the methyl esterification of L-isoaspartyl residues in peptides and proteins that result from spontaneous decomposition of normal L-aspartyl and L-asparaginyl residues. It plays a role in the repair and/or degradation of damaged proteins.</text>
</comment>
<evidence type="ECO:0000313" key="8">
    <source>
        <dbReference type="EMBL" id="PRX90753.1"/>
    </source>
</evidence>
<dbReference type="SUPFAM" id="SSF53335">
    <property type="entry name" value="S-adenosyl-L-methionine-dependent methyltransferases"/>
    <property type="match status" value="1"/>
</dbReference>
<dbReference type="EMBL" id="PVZC01000017">
    <property type="protein sequence ID" value="PRX90753.1"/>
    <property type="molecule type" value="Genomic_DNA"/>
</dbReference>
<dbReference type="PANTHER" id="PTHR11579">
    <property type="entry name" value="PROTEIN-L-ISOASPARTATE O-METHYLTRANSFERASE"/>
    <property type="match status" value="1"/>
</dbReference>
<dbReference type="FunFam" id="3.40.50.150:FF:000010">
    <property type="entry name" value="Protein-L-isoaspartate O-methyltransferase"/>
    <property type="match status" value="1"/>
</dbReference>
<feature type="active site" evidence="7">
    <location>
        <position position="67"/>
    </location>
</feature>
<dbReference type="NCBIfam" id="TIGR00080">
    <property type="entry name" value="pimt"/>
    <property type="match status" value="1"/>
</dbReference>